<reference evidence="2 3" key="2">
    <citation type="journal article" date="2013" name="Plant Cell Physiol.">
        <title>Rice Annotation Project Database (RAP-DB): an integrative and interactive database for rice genomics.</title>
        <authorList>
            <person name="Sakai H."/>
            <person name="Lee S.S."/>
            <person name="Tanaka T."/>
            <person name="Numa H."/>
            <person name="Kim J."/>
            <person name="Kawahara Y."/>
            <person name="Wakimoto H."/>
            <person name="Yang C.C."/>
            <person name="Iwamoto M."/>
            <person name="Abe T."/>
            <person name="Yamada Y."/>
            <person name="Muto A."/>
            <person name="Inokuchi H."/>
            <person name="Ikemura T."/>
            <person name="Matsumoto T."/>
            <person name="Sasaki T."/>
            <person name="Itoh T."/>
        </authorList>
    </citation>
    <scope>NUCLEOTIDE SEQUENCE [LARGE SCALE GENOMIC DNA]</scope>
    <source>
        <strain evidence="3">cv. Nipponbare</strain>
    </source>
</reference>
<dbReference type="Proteomes" id="UP000059680">
    <property type="component" value="Chromosome 11"/>
</dbReference>
<evidence type="ECO:0000256" key="1">
    <source>
        <dbReference type="SAM" id="MobiDB-lite"/>
    </source>
</evidence>
<proteinExistence type="predicted"/>
<reference evidence="2 3" key="3">
    <citation type="journal article" date="2013" name="Rice">
        <title>Improvement of the Oryza sativa Nipponbare reference genome using next generation sequence and optical map data.</title>
        <authorList>
            <person name="Kawahara Y."/>
            <person name="de la Bastide M."/>
            <person name="Hamilton J.P."/>
            <person name="Kanamori H."/>
            <person name="McCombie W.R."/>
            <person name="Ouyang S."/>
            <person name="Schwartz D.C."/>
            <person name="Tanaka T."/>
            <person name="Wu J."/>
            <person name="Zhou S."/>
            <person name="Childs K.L."/>
            <person name="Davidson R.M."/>
            <person name="Lin H."/>
            <person name="Quesada-Ocampo L."/>
            <person name="Vaillancourt B."/>
            <person name="Sakai H."/>
            <person name="Lee S.S."/>
            <person name="Kim J."/>
            <person name="Numa H."/>
            <person name="Itoh T."/>
            <person name="Buell C.R."/>
            <person name="Matsumoto T."/>
        </authorList>
    </citation>
    <scope>NUCLEOTIDE SEQUENCE [LARGE SCALE GENOMIC DNA]</scope>
    <source>
        <strain evidence="3">cv. Nipponbare</strain>
    </source>
</reference>
<evidence type="ECO:0000313" key="3">
    <source>
        <dbReference type="Proteomes" id="UP000059680"/>
    </source>
</evidence>
<protein>
    <submittedName>
        <fullName evidence="2">Os11g0559533 protein</fullName>
    </submittedName>
</protein>
<dbReference type="AlphaFoldDB" id="A0A0N7KT30"/>
<dbReference type="InParanoid" id="A0A0N7KT30"/>
<gene>
    <name evidence="2" type="ordered locus">Os11g0559533</name>
    <name evidence="2" type="ORF">OSNPB_110559533</name>
</gene>
<evidence type="ECO:0000313" key="2">
    <source>
        <dbReference type="EMBL" id="BAT14474.1"/>
    </source>
</evidence>
<feature type="region of interest" description="Disordered" evidence="1">
    <location>
        <begin position="48"/>
        <end position="73"/>
    </location>
</feature>
<dbReference type="EMBL" id="AP014967">
    <property type="protein sequence ID" value="BAT14474.1"/>
    <property type="molecule type" value="Genomic_DNA"/>
</dbReference>
<organism evidence="2 3">
    <name type="scientific">Oryza sativa subsp. japonica</name>
    <name type="common">Rice</name>
    <dbReference type="NCBI Taxonomy" id="39947"/>
    <lineage>
        <taxon>Eukaryota</taxon>
        <taxon>Viridiplantae</taxon>
        <taxon>Streptophyta</taxon>
        <taxon>Embryophyta</taxon>
        <taxon>Tracheophyta</taxon>
        <taxon>Spermatophyta</taxon>
        <taxon>Magnoliopsida</taxon>
        <taxon>Liliopsida</taxon>
        <taxon>Poales</taxon>
        <taxon>Poaceae</taxon>
        <taxon>BOP clade</taxon>
        <taxon>Oryzoideae</taxon>
        <taxon>Oryzeae</taxon>
        <taxon>Oryzinae</taxon>
        <taxon>Oryza</taxon>
        <taxon>Oryza sativa</taxon>
    </lineage>
</organism>
<feature type="non-terminal residue" evidence="2">
    <location>
        <position position="1"/>
    </location>
</feature>
<name>A0A0N7KT30_ORYSJ</name>
<keyword evidence="3" id="KW-1185">Reference proteome</keyword>
<dbReference type="Gramene" id="Os11t0559533-01">
    <property type="protein sequence ID" value="Os11t0559533-01"/>
    <property type="gene ID" value="Os11g0559533"/>
</dbReference>
<sequence length="73" mass="7886">LTDSLLSFPIERIDAAPPSLPRPSGAALFPSPPCPLLRRVPGTAARVDRGGSVLGRHRRRGLRRLPPWTPSQA</sequence>
<reference evidence="3" key="1">
    <citation type="journal article" date="2005" name="Nature">
        <title>The map-based sequence of the rice genome.</title>
        <authorList>
            <consortium name="International rice genome sequencing project (IRGSP)"/>
            <person name="Matsumoto T."/>
            <person name="Wu J."/>
            <person name="Kanamori H."/>
            <person name="Katayose Y."/>
            <person name="Fujisawa M."/>
            <person name="Namiki N."/>
            <person name="Mizuno H."/>
            <person name="Yamamoto K."/>
            <person name="Antonio B.A."/>
            <person name="Baba T."/>
            <person name="Sakata K."/>
            <person name="Nagamura Y."/>
            <person name="Aoki H."/>
            <person name="Arikawa K."/>
            <person name="Arita K."/>
            <person name="Bito T."/>
            <person name="Chiden Y."/>
            <person name="Fujitsuka N."/>
            <person name="Fukunaka R."/>
            <person name="Hamada M."/>
            <person name="Harada C."/>
            <person name="Hayashi A."/>
            <person name="Hijishita S."/>
            <person name="Honda M."/>
            <person name="Hosokawa S."/>
            <person name="Ichikawa Y."/>
            <person name="Idonuma A."/>
            <person name="Iijima M."/>
            <person name="Ikeda M."/>
            <person name="Ikeno M."/>
            <person name="Ito K."/>
            <person name="Ito S."/>
            <person name="Ito T."/>
            <person name="Ito Y."/>
            <person name="Ito Y."/>
            <person name="Iwabuchi A."/>
            <person name="Kamiya K."/>
            <person name="Karasawa W."/>
            <person name="Kurita K."/>
            <person name="Katagiri S."/>
            <person name="Kikuta A."/>
            <person name="Kobayashi H."/>
            <person name="Kobayashi N."/>
            <person name="Machita K."/>
            <person name="Maehara T."/>
            <person name="Masukawa M."/>
            <person name="Mizubayashi T."/>
            <person name="Mukai Y."/>
            <person name="Nagasaki H."/>
            <person name="Nagata Y."/>
            <person name="Naito S."/>
            <person name="Nakashima M."/>
            <person name="Nakama Y."/>
            <person name="Nakamichi Y."/>
            <person name="Nakamura M."/>
            <person name="Meguro A."/>
            <person name="Negishi M."/>
            <person name="Ohta I."/>
            <person name="Ohta T."/>
            <person name="Okamoto M."/>
            <person name="Ono N."/>
            <person name="Saji S."/>
            <person name="Sakaguchi M."/>
            <person name="Sakai K."/>
            <person name="Shibata M."/>
            <person name="Shimokawa T."/>
            <person name="Song J."/>
            <person name="Takazaki Y."/>
            <person name="Terasawa K."/>
            <person name="Tsugane M."/>
            <person name="Tsuji K."/>
            <person name="Ueda S."/>
            <person name="Waki K."/>
            <person name="Yamagata H."/>
            <person name="Yamamoto M."/>
            <person name="Yamamoto S."/>
            <person name="Yamane H."/>
            <person name="Yoshiki S."/>
            <person name="Yoshihara R."/>
            <person name="Yukawa K."/>
            <person name="Zhong H."/>
            <person name="Yano M."/>
            <person name="Yuan Q."/>
            <person name="Ouyang S."/>
            <person name="Liu J."/>
            <person name="Jones K.M."/>
            <person name="Gansberger K."/>
            <person name="Moffat K."/>
            <person name="Hill J."/>
            <person name="Bera J."/>
            <person name="Fadrosh D."/>
            <person name="Jin S."/>
            <person name="Johri S."/>
            <person name="Kim M."/>
            <person name="Overton L."/>
            <person name="Reardon M."/>
            <person name="Tsitrin T."/>
            <person name="Vuong H."/>
            <person name="Weaver B."/>
            <person name="Ciecko A."/>
            <person name="Tallon L."/>
            <person name="Jackson J."/>
            <person name="Pai G."/>
            <person name="Aken S.V."/>
            <person name="Utterback T."/>
            <person name="Reidmuller S."/>
            <person name="Feldblyum T."/>
            <person name="Hsiao J."/>
            <person name="Zismann V."/>
            <person name="Iobst S."/>
            <person name="de Vazeille A.R."/>
            <person name="Buell C.R."/>
            <person name="Ying K."/>
            <person name="Li Y."/>
            <person name="Lu T."/>
            <person name="Huang Y."/>
            <person name="Zhao Q."/>
            <person name="Feng Q."/>
            <person name="Zhang L."/>
            <person name="Zhu J."/>
            <person name="Weng Q."/>
            <person name="Mu J."/>
            <person name="Lu Y."/>
            <person name="Fan D."/>
            <person name="Liu Y."/>
            <person name="Guan J."/>
            <person name="Zhang Y."/>
            <person name="Yu S."/>
            <person name="Liu X."/>
            <person name="Zhang Y."/>
            <person name="Hong G."/>
            <person name="Han B."/>
            <person name="Choisne N."/>
            <person name="Demange N."/>
            <person name="Orjeda G."/>
            <person name="Samain S."/>
            <person name="Cattolico L."/>
            <person name="Pelletier E."/>
            <person name="Couloux A."/>
            <person name="Segurens B."/>
            <person name="Wincker P."/>
            <person name="D'Hont A."/>
            <person name="Scarpelli C."/>
            <person name="Weissenbach J."/>
            <person name="Salanoubat M."/>
            <person name="Quetier F."/>
            <person name="Yu Y."/>
            <person name="Kim H.R."/>
            <person name="Rambo T."/>
            <person name="Currie J."/>
            <person name="Collura K."/>
            <person name="Luo M."/>
            <person name="Yang T."/>
            <person name="Ammiraju J.S.S."/>
            <person name="Engler F."/>
            <person name="Soderlund C."/>
            <person name="Wing R.A."/>
            <person name="Palmer L.E."/>
            <person name="de la Bastide M."/>
            <person name="Spiegel L."/>
            <person name="Nascimento L."/>
            <person name="Zutavern T."/>
            <person name="O'Shaughnessy A."/>
            <person name="Dike S."/>
            <person name="Dedhia N."/>
            <person name="Preston R."/>
            <person name="Balija V."/>
            <person name="McCombie W.R."/>
            <person name="Chow T."/>
            <person name="Chen H."/>
            <person name="Chung M."/>
            <person name="Chen C."/>
            <person name="Shaw J."/>
            <person name="Wu H."/>
            <person name="Hsiao K."/>
            <person name="Chao Y."/>
            <person name="Chu M."/>
            <person name="Cheng C."/>
            <person name="Hour A."/>
            <person name="Lee P."/>
            <person name="Lin S."/>
            <person name="Lin Y."/>
            <person name="Liou J."/>
            <person name="Liu S."/>
            <person name="Hsing Y."/>
            <person name="Raghuvanshi S."/>
            <person name="Mohanty A."/>
            <person name="Bharti A.K."/>
            <person name="Gaur A."/>
            <person name="Gupta V."/>
            <person name="Kumar D."/>
            <person name="Ravi V."/>
            <person name="Vij S."/>
            <person name="Kapur A."/>
            <person name="Khurana P."/>
            <person name="Khurana P."/>
            <person name="Khurana J.P."/>
            <person name="Tyagi A.K."/>
            <person name="Gaikwad K."/>
            <person name="Singh A."/>
            <person name="Dalal V."/>
            <person name="Srivastava S."/>
            <person name="Dixit A."/>
            <person name="Pal A.K."/>
            <person name="Ghazi I.A."/>
            <person name="Yadav M."/>
            <person name="Pandit A."/>
            <person name="Bhargava A."/>
            <person name="Sureshbabu K."/>
            <person name="Batra K."/>
            <person name="Sharma T.R."/>
            <person name="Mohapatra T."/>
            <person name="Singh N.K."/>
            <person name="Messing J."/>
            <person name="Nelson A.B."/>
            <person name="Fuks G."/>
            <person name="Kavchok S."/>
            <person name="Keizer G."/>
            <person name="Linton E."/>
            <person name="Llaca V."/>
            <person name="Song R."/>
            <person name="Tanyolac B."/>
            <person name="Young S."/>
            <person name="Ho-Il K."/>
            <person name="Hahn J.H."/>
            <person name="Sangsakoo G."/>
            <person name="Vanavichit A."/>
            <person name="de Mattos Luiz.A.T."/>
            <person name="Zimmer P.D."/>
            <person name="Malone G."/>
            <person name="Dellagostin O."/>
            <person name="de Oliveira A.C."/>
            <person name="Bevan M."/>
            <person name="Bancroft I."/>
            <person name="Minx P."/>
            <person name="Cordum H."/>
            <person name="Wilson R."/>
            <person name="Cheng Z."/>
            <person name="Jin W."/>
            <person name="Jiang J."/>
            <person name="Leong S.A."/>
            <person name="Iwama H."/>
            <person name="Gojobori T."/>
            <person name="Itoh T."/>
            <person name="Niimura Y."/>
            <person name="Fujii Y."/>
            <person name="Habara T."/>
            <person name="Sakai H."/>
            <person name="Sato Y."/>
            <person name="Wilson G."/>
            <person name="Kumar K."/>
            <person name="McCouch S."/>
            <person name="Juretic N."/>
            <person name="Hoen D."/>
            <person name="Wright S."/>
            <person name="Bruskiewich R."/>
            <person name="Bureau T."/>
            <person name="Miyao A."/>
            <person name="Hirochika H."/>
            <person name="Nishikawa T."/>
            <person name="Kadowaki K."/>
            <person name="Sugiura M."/>
            <person name="Burr B."/>
            <person name="Sasaki T."/>
        </authorList>
    </citation>
    <scope>NUCLEOTIDE SEQUENCE [LARGE SCALE GENOMIC DNA]</scope>
    <source>
        <strain evidence="3">cv. Nipponbare</strain>
    </source>
</reference>
<accession>A0A0N7KT30</accession>
<dbReference type="PaxDb" id="39947-A0A0N7KT30"/>